<gene>
    <name evidence="1" type="ORF">ILEXP_LOCUS1911</name>
</gene>
<accession>A0ABC8QQL1</accession>
<evidence type="ECO:0000313" key="1">
    <source>
        <dbReference type="EMBL" id="CAK9134989.1"/>
    </source>
</evidence>
<dbReference type="EMBL" id="CAUOFW020000685">
    <property type="protein sequence ID" value="CAK9134989.1"/>
    <property type="molecule type" value="Genomic_DNA"/>
</dbReference>
<evidence type="ECO:0000313" key="2">
    <source>
        <dbReference type="Proteomes" id="UP001642360"/>
    </source>
</evidence>
<comment type="caution">
    <text evidence="1">The sequence shown here is derived from an EMBL/GenBank/DDBJ whole genome shotgun (WGS) entry which is preliminary data.</text>
</comment>
<proteinExistence type="predicted"/>
<sequence>MDEKLADARKEVLVELVKIAQKRRMLGSKGNWKEFLNIYDKKFGSCLSDPSRRSTDALVAFLKTFTEPDDLKFFDKVMQCHSNRDASEQFNKKSSDTESPEQKLVRLTLEHPQYPLQYSLPSHEEVRCPFTLLFRFLWNYYLHLDAGLS</sequence>
<name>A0ABC8QQL1_9AQUA</name>
<organism evidence="1 2">
    <name type="scientific">Ilex paraguariensis</name>
    <name type="common">yerba mate</name>
    <dbReference type="NCBI Taxonomy" id="185542"/>
    <lineage>
        <taxon>Eukaryota</taxon>
        <taxon>Viridiplantae</taxon>
        <taxon>Streptophyta</taxon>
        <taxon>Embryophyta</taxon>
        <taxon>Tracheophyta</taxon>
        <taxon>Spermatophyta</taxon>
        <taxon>Magnoliopsida</taxon>
        <taxon>eudicotyledons</taxon>
        <taxon>Gunneridae</taxon>
        <taxon>Pentapetalae</taxon>
        <taxon>asterids</taxon>
        <taxon>campanulids</taxon>
        <taxon>Aquifoliales</taxon>
        <taxon>Aquifoliaceae</taxon>
        <taxon>Ilex</taxon>
    </lineage>
</organism>
<protein>
    <submittedName>
        <fullName evidence="1">Uncharacterized protein</fullName>
    </submittedName>
</protein>
<dbReference type="Proteomes" id="UP001642360">
    <property type="component" value="Unassembled WGS sequence"/>
</dbReference>
<keyword evidence="2" id="KW-1185">Reference proteome</keyword>
<dbReference type="AlphaFoldDB" id="A0ABC8QQL1"/>
<reference evidence="1 2" key="1">
    <citation type="submission" date="2024-02" db="EMBL/GenBank/DDBJ databases">
        <authorList>
            <person name="Vignale AGUSTIN F."/>
            <person name="Sosa J E."/>
            <person name="Modenutti C."/>
        </authorList>
    </citation>
    <scope>NUCLEOTIDE SEQUENCE [LARGE SCALE GENOMIC DNA]</scope>
</reference>